<reference evidence="2 3" key="1">
    <citation type="submission" date="2017-02" db="EMBL/GenBank/DDBJ databases">
        <authorList>
            <person name="Dridi B."/>
        </authorList>
    </citation>
    <scope>NUCLEOTIDE SEQUENCE [LARGE SCALE GENOMIC DNA]</scope>
    <source>
        <strain evidence="2 3">JB380</strain>
    </source>
</reference>
<organism evidence="2 3">
    <name type="scientific">Halomonas citrativorans</name>
    <dbReference type="NCBI Taxonomy" id="2742612"/>
    <lineage>
        <taxon>Bacteria</taxon>
        <taxon>Pseudomonadati</taxon>
        <taxon>Pseudomonadota</taxon>
        <taxon>Gammaproteobacteria</taxon>
        <taxon>Oceanospirillales</taxon>
        <taxon>Halomonadaceae</taxon>
        <taxon>Halomonas</taxon>
    </lineage>
</organism>
<comment type="caution">
    <text evidence="2">The sequence shown here is derived from an EMBL/GenBank/DDBJ whole genome shotgun (WGS) entry which is preliminary data.</text>
</comment>
<evidence type="ECO:0000313" key="2">
    <source>
        <dbReference type="EMBL" id="SJN15118.1"/>
    </source>
</evidence>
<dbReference type="Proteomes" id="UP000196331">
    <property type="component" value="Unassembled WGS sequence"/>
</dbReference>
<dbReference type="AlphaFoldDB" id="A0A1R4I5S1"/>
<keyword evidence="1" id="KW-0472">Membrane</keyword>
<keyword evidence="1" id="KW-1133">Transmembrane helix</keyword>
<sequence length="62" mass="6879">MSRILSVGNWNHFIVKAFVVSAFYVVSLGKINDKQKAPCFTIPAGEVIGWLDRTVIRATDTP</sequence>
<keyword evidence="1" id="KW-0812">Transmembrane</keyword>
<evidence type="ECO:0000313" key="3">
    <source>
        <dbReference type="Proteomes" id="UP000196331"/>
    </source>
</evidence>
<feature type="transmembrane region" description="Helical" evidence="1">
    <location>
        <begin position="12"/>
        <end position="29"/>
    </location>
</feature>
<protein>
    <submittedName>
        <fullName evidence="2">Uncharacterized protein</fullName>
    </submittedName>
</protein>
<accession>A0A1R4I5S1</accession>
<evidence type="ECO:0000256" key="1">
    <source>
        <dbReference type="SAM" id="Phobius"/>
    </source>
</evidence>
<gene>
    <name evidence="2" type="ORF">CZ787_18555</name>
</gene>
<dbReference type="EMBL" id="FUKM01000061">
    <property type="protein sequence ID" value="SJN15118.1"/>
    <property type="molecule type" value="Genomic_DNA"/>
</dbReference>
<proteinExistence type="predicted"/>
<name>A0A1R4I5S1_9GAMM</name>